<evidence type="ECO:0000256" key="1">
    <source>
        <dbReference type="ARBA" id="ARBA00023015"/>
    </source>
</evidence>
<dbReference type="InterPro" id="IPR050109">
    <property type="entry name" value="HTH-type_TetR-like_transc_reg"/>
</dbReference>
<feature type="domain" description="HTH tetR-type" evidence="5">
    <location>
        <begin position="18"/>
        <end position="79"/>
    </location>
</feature>
<reference evidence="6 7" key="1">
    <citation type="submission" date="2016-10" db="EMBL/GenBank/DDBJ databases">
        <authorList>
            <person name="de Groot N.N."/>
        </authorList>
    </citation>
    <scope>NUCLEOTIDE SEQUENCE [LARGE SCALE GENOMIC DNA]</scope>
    <source>
        <strain evidence="7">P4-7,KCTC 19426,CECT 7604</strain>
    </source>
</reference>
<keyword evidence="7" id="KW-1185">Reference proteome</keyword>
<dbReference type="SUPFAM" id="SSF48498">
    <property type="entry name" value="Tetracyclin repressor-like, C-terminal domain"/>
    <property type="match status" value="1"/>
</dbReference>
<protein>
    <submittedName>
        <fullName evidence="6">DNA-binding transcriptional regulator, AcrR family</fullName>
    </submittedName>
</protein>
<dbReference type="Proteomes" id="UP000198741">
    <property type="component" value="Chromosome I"/>
</dbReference>
<keyword evidence="2 4" id="KW-0238">DNA-binding</keyword>
<evidence type="ECO:0000256" key="3">
    <source>
        <dbReference type="ARBA" id="ARBA00023163"/>
    </source>
</evidence>
<name>A0A1H0MX56_9ACTN</name>
<dbReference type="PANTHER" id="PTHR30055:SF220">
    <property type="entry name" value="TETR-FAMILY REGULATORY PROTEIN"/>
    <property type="match status" value="1"/>
</dbReference>
<accession>A0A1H0MX56</accession>
<dbReference type="Pfam" id="PF13305">
    <property type="entry name" value="TetR_C_33"/>
    <property type="match status" value="1"/>
</dbReference>
<dbReference type="RefSeq" id="WP_172832257.1">
    <property type="nucleotide sequence ID" value="NZ_LT629710.1"/>
</dbReference>
<dbReference type="EMBL" id="LT629710">
    <property type="protein sequence ID" value="SDO84942.1"/>
    <property type="molecule type" value="Genomic_DNA"/>
</dbReference>
<dbReference type="Pfam" id="PF00440">
    <property type="entry name" value="TetR_N"/>
    <property type="match status" value="1"/>
</dbReference>
<sequence>MADTPTQRRTPSRRGGGEALRTEIIEAASALLAETGDVASMSLRAVARAVGIATTSIYLHFADLDELILAVKLKRFAELTECLDAAVAGAGGDPVEQVRAIGHGYVTFGLANPGHYRVMFSASTKGTILGPNGMTIGLEAFNSLVTVVSAALDRPPLDREVEIVSTNLWNFVHGIVHLRTARSTFHWPDLRAQVDDMIDRTFGLRSASQ</sequence>
<dbReference type="Gene3D" id="1.10.357.10">
    <property type="entry name" value="Tetracycline Repressor, domain 2"/>
    <property type="match status" value="1"/>
</dbReference>
<evidence type="ECO:0000313" key="7">
    <source>
        <dbReference type="Proteomes" id="UP000198741"/>
    </source>
</evidence>
<gene>
    <name evidence="6" type="ORF">SAMN04515671_2127</name>
</gene>
<dbReference type="PANTHER" id="PTHR30055">
    <property type="entry name" value="HTH-TYPE TRANSCRIPTIONAL REGULATOR RUTR"/>
    <property type="match status" value="1"/>
</dbReference>
<dbReference type="InterPro" id="IPR001647">
    <property type="entry name" value="HTH_TetR"/>
</dbReference>
<dbReference type="AlphaFoldDB" id="A0A1H0MX56"/>
<evidence type="ECO:0000259" key="5">
    <source>
        <dbReference type="PROSITE" id="PS50977"/>
    </source>
</evidence>
<evidence type="ECO:0000256" key="2">
    <source>
        <dbReference type="ARBA" id="ARBA00023125"/>
    </source>
</evidence>
<dbReference type="PROSITE" id="PS50977">
    <property type="entry name" value="HTH_TETR_2"/>
    <property type="match status" value="1"/>
</dbReference>
<dbReference type="GO" id="GO:0003700">
    <property type="term" value="F:DNA-binding transcription factor activity"/>
    <property type="evidence" value="ECO:0007669"/>
    <property type="project" value="TreeGrafter"/>
</dbReference>
<dbReference type="SUPFAM" id="SSF46689">
    <property type="entry name" value="Homeodomain-like"/>
    <property type="match status" value="1"/>
</dbReference>
<dbReference type="GO" id="GO:0000976">
    <property type="term" value="F:transcription cis-regulatory region binding"/>
    <property type="evidence" value="ECO:0007669"/>
    <property type="project" value="TreeGrafter"/>
</dbReference>
<feature type="DNA-binding region" description="H-T-H motif" evidence="4">
    <location>
        <begin position="42"/>
        <end position="61"/>
    </location>
</feature>
<evidence type="ECO:0000256" key="4">
    <source>
        <dbReference type="PROSITE-ProRule" id="PRU00335"/>
    </source>
</evidence>
<dbReference type="InterPro" id="IPR036271">
    <property type="entry name" value="Tet_transcr_reg_TetR-rel_C_sf"/>
</dbReference>
<organism evidence="6 7">
    <name type="scientific">Nakamurella panacisegetis</name>
    <dbReference type="NCBI Taxonomy" id="1090615"/>
    <lineage>
        <taxon>Bacteria</taxon>
        <taxon>Bacillati</taxon>
        <taxon>Actinomycetota</taxon>
        <taxon>Actinomycetes</taxon>
        <taxon>Nakamurellales</taxon>
        <taxon>Nakamurellaceae</taxon>
        <taxon>Nakamurella</taxon>
    </lineage>
</organism>
<dbReference type="STRING" id="1090615.SAMN04515671_2127"/>
<keyword evidence="1" id="KW-0805">Transcription regulation</keyword>
<proteinExistence type="predicted"/>
<evidence type="ECO:0000313" key="6">
    <source>
        <dbReference type="EMBL" id="SDO84942.1"/>
    </source>
</evidence>
<dbReference type="InterPro" id="IPR009057">
    <property type="entry name" value="Homeodomain-like_sf"/>
</dbReference>
<dbReference type="InterPro" id="IPR025996">
    <property type="entry name" value="MT1864/Rv1816-like_C"/>
</dbReference>
<keyword evidence="3" id="KW-0804">Transcription</keyword>